<comment type="caution">
    <text evidence="9">The sequence shown here is derived from an EMBL/GenBank/DDBJ whole genome shotgun (WGS) entry which is preliminary data.</text>
</comment>
<keyword evidence="2 8" id="KW-0645">Protease</keyword>
<keyword evidence="7" id="KW-0456">Lyase</keyword>
<accession>A0ABV0CD71</accession>
<evidence type="ECO:0000313" key="9">
    <source>
        <dbReference type="EMBL" id="MEN7429141.1"/>
    </source>
</evidence>
<keyword evidence="5" id="KW-0190">Covalent protein-DNA linkage</keyword>
<organism evidence="9 10">
    <name type="scientific">Chromobacterium indicum</name>
    <dbReference type="NCBI Taxonomy" id="3110228"/>
    <lineage>
        <taxon>Bacteria</taxon>
        <taxon>Pseudomonadati</taxon>
        <taxon>Pseudomonadota</taxon>
        <taxon>Betaproteobacteria</taxon>
        <taxon>Neisseriales</taxon>
        <taxon>Chromobacteriaceae</taxon>
        <taxon>Chromobacterium</taxon>
    </lineage>
</organism>
<evidence type="ECO:0000256" key="5">
    <source>
        <dbReference type="ARBA" id="ARBA00023124"/>
    </source>
</evidence>
<dbReference type="Proteomes" id="UP001405405">
    <property type="component" value="Unassembled WGS sequence"/>
</dbReference>
<evidence type="ECO:0000256" key="4">
    <source>
        <dbReference type="ARBA" id="ARBA00022801"/>
    </source>
</evidence>
<dbReference type="InterPro" id="IPR003738">
    <property type="entry name" value="SRAP"/>
</dbReference>
<dbReference type="Gene3D" id="3.90.1680.10">
    <property type="entry name" value="SOS response associated peptidase-like"/>
    <property type="match status" value="1"/>
</dbReference>
<keyword evidence="4 8" id="KW-0378">Hydrolase</keyword>
<dbReference type="EMBL" id="JAYFSJ010000001">
    <property type="protein sequence ID" value="MEN7429141.1"/>
    <property type="molecule type" value="Genomic_DNA"/>
</dbReference>
<evidence type="ECO:0000256" key="6">
    <source>
        <dbReference type="ARBA" id="ARBA00023125"/>
    </source>
</evidence>
<dbReference type="PANTHER" id="PTHR13604:SF0">
    <property type="entry name" value="ABASIC SITE PROCESSING PROTEIN HMCES"/>
    <property type="match status" value="1"/>
</dbReference>
<dbReference type="RefSeq" id="WP_346787260.1">
    <property type="nucleotide sequence ID" value="NZ_JAYFSJ010000001.1"/>
</dbReference>
<dbReference type="SUPFAM" id="SSF143081">
    <property type="entry name" value="BB1717-like"/>
    <property type="match status" value="1"/>
</dbReference>
<comment type="similarity">
    <text evidence="1 8">Belongs to the SOS response-associated peptidase family.</text>
</comment>
<keyword evidence="3" id="KW-0227">DNA damage</keyword>
<evidence type="ECO:0000256" key="2">
    <source>
        <dbReference type="ARBA" id="ARBA00022670"/>
    </source>
</evidence>
<dbReference type="Pfam" id="PF02586">
    <property type="entry name" value="SRAP"/>
    <property type="match status" value="1"/>
</dbReference>
<evidence type="ECO:0000256" key="8">
    <source>
        <dbReference type="RuleBase" id="RU364100"/>
    </source>
</evidence>
<evidence type="ECO:0000256" key="1">
    <source>
        <dbReference type="ARBA" id="ARBA00008136"/>
    </source>
</evidence>
<proteinExistence type="inferred from homology"/>
<dbReference type="EC" id="3.4.-.-" evidence="8"/>
<keyword evidence="10" id="KW-1185">Reference proteome</keyword>
<gene>
    <name evidence="9" type="ORF">VA599_00200</name>
</gene>
<evidence type="ECO:0000256" key="3">
    <source>
        <dbReference type="ARBA" id="ARBA00022763"/>
    </source>
</evidence>
<dbReference type="InterPro" id="IPR036590">
    <property type="entry name" value="SRAP-like"/>
</dbReference>
<keyword evidence="6" id="KW-0238">DNA-binding</keyword>
<sequence length="217" mass="24385">MCVNFAPPTAQQIRQYFGFEAQEGLWKPDCWQDYAAPIITPDGLRLASYGFVPKRHLPPGVRLTTMNARAETIGEKPTYKGAWRKAQLCLVPMQAFFEPCYESGKAVRTRISLASGEPFAVAGMWREWQEDGGGVSHAFTQITINADEHPLMKRMHKPGDEKRSLVIVEADQYQAWLACHDADVARSFLNHYPAELMTAADALLPRKPSSPDHQQLI</sequence>
<dbReference type="PANTHER" id="PTHR13604">
    <property type="entry name" value="DC12-RELATED"/>
    <property type="match status" value="1"/>
</dbReference>
<evidence type="ECO:0000256" key="7">
    <source>
        <dbReference type="ARBA" id="ARBA00023239"/>
    </source>
</evidence>
<evidence type="ECO:0000313" key="10">
    <source>
        <dbReference type="Proteomes" id="UP001405405"/>
    </source>
</evidence>
<name>A0ABV0CD71_9NEIS</name>
<reference evidence="9 10" key="1">
    <citation type="submission" date="2023-12" db="EMBL/GenBank/DDBJ databases">
        <title>Chromobacterium sp. strain TRC.1.1.SA producing antimicrobial pigment.</title>
        <authorList>
            <person name="Verma N."/>
            <person name="Choksket S."/>
            <person name="Pinnaka A.K."/>
            <person name="Korpole S."/>
        </authorList>
    </citation>
    <scope>NUCLEOTIDE SEQUENCE [LARGE SCALE GENOMIC DNA]</scope>
    <source>
        <strain evidence="9 10">TRC1.1.SA</strain>
    </source>
</reference>
<protein>
    <recommendedName>
        <fullName evidence="8">Abasic site processing protein</fullName>
        <ecNumber evidence="8">3.4.-.-</ecNumber>
    </recommendedName>
</protein>